<dbReference type="PANTHER" id="PTHR46327">
    <property type="entry name" value="F16F4.11 PROTEIN-RELATED"/>
    <property type="match status" value="1"/>
</dbReference>
<evidence type="ECO:0000313" key="5">
    <source>
        <dbReference type="Proteomes" id="UP000298652"/>
    </source>
</evidence>
<dbReference type="InterPro" id="IPR044822">
    <property type="entry name" value="Myb_DNA-bind_4"/>
</dbReference>
<feature type="coiled-coil region" evidence="1">
    <location>
        <begin position="296"/>
        <end position="362"/>
    </location>
</feature>
<dbReference type="OMA" id="QDAANDM"/>
<organism evidence="4 5">
    <name type="scientific">Setaria viridis</name>
    <name type="common">Green bristlegrass</name>
    <name type="synonym">Setaria italica subsp. viridis</name>
    <dbReference type="NCBI Taxonomy" id="4556"/>
    <lineage>
        <taxon>Eukaryota</taxon>
        <taxon>Viridiplantae</taxon>
        <taxon>Streptophyta</taxon>
        <taxon>Embryophyta</taxon>
        <taxon>Tracheophyta</taxon>
        <taxon>Spermatophyta</taxon>
        <taxon>Magnoliopsida</taxon>
        <taxon>Liliopsida</taxon>
        <taxon>Poales</taxon>
        <taxon>Poaceae</taxon>
        <taxon>PACMAD clade</taxon>
        <taxon>Panicoideae</taxon>
        <taxon>Panicodae</taxon>
        <taxon>Paniceae</taxon>
        <taxon>Cenchrinae</taxon>
        <taxon>Setaria</taxon>
    </lineage>
</organism>
<sequence>MEGNLRPHALTPGGAPSNMEQPLCFVSQPQQVGVQANQVAFTAPAVNQMQEIENGIKASLSFNNEPRGRATASASQRQRRVKWNGDMAKLLVSAVSYIDDDIDADHGSRSRVKRMGKWKLVSWAMTKRGFAASPQQCEDKFHDLNKKYKSLTEILGWGTACGIVEKPALLEQMNLSDKLKDEARKLLSSKNLHYEEMCSYHNRNRQCLLDDPSLQRMLWSMARGSPVEQGMEFPTGYGEDDHIVLSVDKEEGGDEFNDDPEGSTEDHHHQRVHGTKMLKHDREEGSHLSQDAANDMKAIQIKRERLKIKRETLEMRQSHMKQMRSIKEQDKELQKMRLDNEMMELENDKLELELELKIKEMEMMGIKPKRI</sequence>
<evidence type="ECO:0000256" key="1">
    <source>
        <dbReference type="SAM" id="Coils"/>
    </source>
</evidence>
<accession>A0A4U6W9N6</accession>
<dbReference type="Proteomes" id="UP000298652">
    <property type="component" value="Chromosome 1"/>
</dbReference>
<gene>
    <name evidence="4" type="ORF">SEVIR_1G165400v2</name>
</gene>
<evidence type="ECO:0000259" key="3">
    <source>
        <dbReference type="Pfam" id="PF13837"/>
    </source>
</evidence>
<proteinExistence type="predicted"/>
<evidence type="ECO:0000256" key="2">
    <source>
        <dbReference type="SAM" id="MobiDB-lite"/>
    </source>
</evidence>
<dbReference type="Gene3D" id="1.10.10.60">
    <property type="entry name" value="Homeodomain-like"/>
    <property type="match status" value="1"/>
</dbReference>
<dbReference type="AlphaFoldDB" id="A0A4U6W9N6"/>
<evidence type="ECO:0000313" key="4">
    <source>
        <dbReference type="EMBL" id="TKW39231.1"/>
    </source>
</evidence>
<feature type="region of interest" description="Disordered" evidence="2">
    <location>
        <begin position="251"/>
        <end position="270"/>
    </location>
</feature>
<name>A0A4U6W9N6_SETVI</name>
<feature type="domain" description="Myb/SANT-like DNA-binding" evidence="3">
    <location>
        <begin position="80"/>
        <end position="154"/>
    </location>
</feature>
<protein>
    <recommendedName>
        <fullName evidence="3">Myb/SANT-like DNA-binding domain-containing protein</fullName>
    </recommendedName>
</protein>
<keyword evidence="1" id="KW-0175">Coiled coil</keyword>
<dbReference type="Gramene" id="TKW39231">
    <property type="protein sequence ID" value="TKW39231"/>
    <property type="gene ID" value="SEVIR_1G165400v2"/>
</dbReference>
<keyword evidence="5" id="KW-1185">Reference proteome</keyword>
<dbReference type="PANTHER" id="PTHR46327:SF4">
    <property type="entry name" value="OS02G0542400 PROTEIN"/>
    <property type="match status" value="1"/>
</dbReference>
<dbReference type="EMBL" id="CM016552">
    <property type="protein sequence ID" value="TKW39231.1"/>
    <property type="molecule type" value="Genomic_DNA"/>
</dbReference>
<dbReference type="Pfam" id="PF13837">
    <property type="entry name" value="Myb_DNA-bind_4"/>
    <property type="match status" value="1"/>
</dbReference>
<reference evidence="4" key="1">
    <citation type="submission" date="2019-03" db="EMBL/GenBank/DDBJ databases">
        <title>WGS assembly of Setaria viridis.</title>
        <authorList>
            <person name="Huang P."/>
            <person name="Jenkins J."/>
            <person name="Grimwood J."/>
            <person name="Barry K."/>
            <person name="Healey A."/>
            <person name="Mamidi S."/>
            <person name="Sreedasyam A."/>
            <person name="Shu S."/>
            <person name="Feldman M."/>
            <person name="Wu J."/>
            <person name="Yu Y."/>
            <person name="Chen C."/>
            <person name="Johnson J."/>
            <person name="Rokhsar D."/>
            <person name="Baxter I."/>
            <person name="Schmutz J."/>
            <person name="Brutnell T."/>
            <person name="Kellogg E."/>
        </authorList>
    </citation>
    <scope>NUCLEOTIDE SEQUENCE [LARGE SCALE GENOMIC DNA]</scope>
</reference>
<feature type="compositionally biased region" description="Acidic residues" evidence="2">
    <location>
        <begin position="251"/>
        <end position="263"/>
    </location>
</feature>